<accession>A0ABV6NJQ4</accession>
<sequence>MNAEKSGKLTTAENGPSISVTITPYLLINPFLYVPLNTFTAAKPFEKFSARSYKACLAHSINT</sequence>
<proteinExistence type="predicted"/>
<comment type="caution">
    <text evidence="1">The sequence shown here is derived from an EMBL/GenBank/DDBJ whole genome shotgun (WGS) entry which is preliminary data.</text>
</comment>
<evidence type="ECO:0000313" key="2">
    <source>
        <dbReference type="Proteomes" id="UP001589833"/>
    </source>
</evidence>
<name>A0ABV6NJQ4_9BACI</name>
<dbReference type="Proteomes" id="UP001589833">
    <property type="component" value="Unassembled WGS sequence"/>
</dbReference>
<protein>
    <submittedName>
        <fullName evidence="1">Uncharacterized protein</fullName>
    </submittedName>
</protein>
<keyword evidence="2" id="KW-1185">Reference proteome</keyword>
<organism evidence="1 2">
    <name type="scientific">Halalkalibacter alkalisediminis</name>
    <dbReference type="NCBI Taxonomy" id="935616"/>
    <lineage>
        <taxon>Bacteria</taxon>
        <taxon>Bacillati</taxon>
        <taxon>Bacillota</taxon>
        <taxon>Bacilli</taxon>
        <taxon>Bacillales</taxon>
        <taxon>Bacillaceae</taxon>
        <taxon>Halalkalibacter</taxon>
    </lineage>
</organism>
<dbReference type="EMBL" id="JBHLTR010000049">
    <property type="protein sequence ID" value="MFC0560919.1"/>
    <property type="molecule type" value="Genomic_DNA"/>
</dbReference>
<gene>
    <name evidence="1" type="ORF">ACFFH4_18370</name>
</gene>
<reference evidence="1 2" key="1">
    <citation type="submission" date="2024-09" db="EMBL/GenBank/DDBJ databases">
        <authorList>
            <person name="Sun Q."/>
            <person name="Mori K."/>
        </authorList>
    </citation>
    <scope>NUCLEOTIDE SEQUENCE [LARGE SCALE GENOMIC DNA]</scope>
    <source>
        <strain evidence="1 2">NCAIM B.02301</strain>
    </source>
</reference>
<evidence type="ECO:0000313" key="1">
    <source>
        <dbReference type="EMBL" id="MFC0560919.1"/>
    </source>
</evidence>